<dbReference type="HOGENOM" id="CLU_3122577_0_0_6"/>
<gene>
    <name evidence="2" type="ORF">HMPREF0758_3868</name>
</gene>
<organism evidence="2 3">
    <name type="scientific">Serratia odorifera DSM 4582</name>
    <dbReference type="NCBI Taxonomy" id="667129"/>
    <lineage>
        <taxon>Bacteria</taxon>
        <taxon>Pseudomonadati</taxon>
        <taxon>Pseudomonadota</taxon>
        <taxon>Gammaproteobacteria</taxon>
        <taxon>Enterobacterales</taxon>
        <taxon>Yersiniaceae</taxon>
        <taxon>Serratia</taxon>
    </lineage>
</organism>
<reference evidence="2 3" key="1">
    <citation type="submission" date="2010-01" db="EMBL/GenBank/DDBJ databases">
        <authorList>
            <person name="Muzny D."/>
            <person name="Qin X."/>
            <person name="Deng J."/>
            <person name="Jiang H."/>
            <person name="Liu Y."/>
            <person name="Qu J."/>
            <person name="Song X.-Z."/>
            <person name="Zhang L."/>
            <person name="Thornton R."/>
            <person name="Coyle M."/>
            <person name="Francisco L."/>
            <person name="Jackson L."/>
            <person name="Javaid M."/>
            <person name="Korchina V."/>
            <person name="Kovar C."/>
            <person name="Mata R."/>
            <person name="Mathew T."/>
            <person name="Ngo R."/>
            <person name="Nguyen L."/>
            <person name="Nguyen N."/>
            <person name="Okwuonu G."/>
            <person name="Ongeri F."/>
            <person name="Pham C."/>
            <person name="Simmons D."/>
            <person name="Wilczek-Boney K."/>
            <person name="Hale W."/>
            <person name="Jakkamsetti A."/>
            <person name="Pham P."/>
            <person name="Ruth R."/>
            <person name="San Lucas F."/>
            <person name="Warren J."/>
            <person name="Zhang J."/>
            <person name="Zhao Z."/>
            <person name="Zhou C."/>
            <person name="Zhu D."/>
            <person name="Lee S."/>
            <person name="Bess C."/>
            <person name="Blankenburg K."/>
            <person name="Forbes L."/>
            <person name="Fu Q."/>
            <person name="Gubbala S."/>
            <person name="Hirani K."/>
            <person name="Jayaseelan J.C."/>
            <person name="Lara F."/>
            <person name="Munidasa M."/>
            <person name="Palculict T."/>
            <person name="Patil S."/>
            <person name="Pu L.-L."/>
            <person name="Saada N."/>
            <person name="Tang L."/>
            <person name="Weissenberger G."/>
            <person name="Zhu Y."/>
            <person name="Hemphill L."/>
            <person name="Shang Y."/>
            <person name="Youmans B."/>
            <person name="Ayvaz T."/>
            <person name="Ross M."/>
            <person name="Santibanez J."/>
            <person name="Aqrawi P."/>
            <person name="Gross S."/>
            <person name="Joshi V."/>
            <person name="Fowler G."/>
            <person name="Nazareth L."/>
            <person name="Reid J."/>
            <person name="Worley K."/>
            <person name="Petrosino J."/>
            <person name="Highlander S."/>
            <person name="Gibbs R."/>
        </authorList>
    </citation>
    <scope>NUCLEOTIDE SEQUENCE [LARGE SCALE GENOMIC DNA]</scope>
    <source>
        <strain evidence="2 3">DSM 4582</strain>
    </source>
</reference>
<accession>D4E6R8</accession>
<protein>
    <submittedName>
        <fullName evidence="2">Uncharacterized protein</fullName>
    </submittedName>
</protein>
<evidence type="ECO:0000256" key="1">
    <source>
        <dbReference type="SAM" id="MobiDB-lite"/>
    </source>
</evidence>
<feature type="compositionally biased region" description="Polar residues" evidence="1">
    <location>
        <begin position="14"/>
        <end position="30"/>
    </location>
</feature>
<comment type="caution">
    <text evidence="2">The sequence shown here is derived from an EMBL/GenBank/DDBJ whole genome shotgun (WGS) entry which is preliminary data.</text>
</comment>
<dbReference type="Proteomes" id="UP000005723">
    <property type="component" value="Unassembled WGS sequence"/>
</dbReference>
<evidence type="ECO:0000313" key="3">
    <source>
        <dbReference type="Proteomes" id="UP000005723"/>
    </source>
</evidence>
<keyword evidence="3" id="KW-1185">Reference proteome</keyword>
<feature type="region of interest" description="Disordered" evidence="1">
    <location>
        <begin position="1"/>
        <end position="50"/>
    </location>
</feature>
<name>D4E6R8_SEROD</name>
<sequence>MLDSNSNEIDEKGTTQSQSVSAVGSNQGNVTLVAGKQKPRSSGRGFAFMH</sequence>
<proteinExistence type="predicted"/>
<dbReference type="EMBL" id="ADBY01000052">
    <property type="protein sequence ID" value="EFE94634.1"/>
    <property type="molecule type" value="Genomic_DNA"/>
</dbReference>
<evidence type="ECO:0000313" key="2">
    <source>
        <dbReference type="EMBL" id="EFE94634.1"/>
    </source>
</evidence>
<dbReference type="AlphaFoldDB" id="D4E6R8"/>